<dbReference type="InterPro" id="IPR013762">
    <property type="entry name" value="Integrase-like_cat_sf"/>
</dbReference>
<dbReference type="InterPro" id="IPR002104">
    <property type="entry name" value="Integrase_catalytic"/>
</dbReference>
<sequence length="400" mass="46829">MATIQAVLRNKPNSRLLYPIAVRMTKDRKTSYIYIGQYIEKRQWDERNGLVRKSHPDAIFINQLILSKLTEANKRLLTAESESKYQSVKSIKTSIIRNERFDFFSAVEIQIERIKERGQFHQADVVKQRMNRFKAFAKADKLHFNEITVDLLKRFEAYLKNDIKLAHRTVVNYMISIRTIYNIAIGEKWAEHNFYPFGRGGYTIKILESQKIGLSIDEVQLLESVEDISPAQRHALNVWLVSFYFAGIRVGDLLKLKWSDFIDNRLRYRMGKNQKLVSLKIPQKVKPILNSYKRKSQSNFVFQELSMVNPDDPKQLRTRIKTVTRNFNRRLSLIADKVGIEKKLSMHIARHTFGNISGNKIPIQMLQKLYRHSSVTTTIMYQSNFMQDDVDDALDSVVNF</sequence>
<dbReference type="GO" id="GO:0003677">
    <property type="term" value="F:DNA binding"/>
    <property type="evidence" value="ECO:0007669"/>
    <property type="project" value="UniProtKB-KW"/>
</dbReference>
<dbReference type="OrthoDB" id="1068680at2"/>
<keyword evidence="2" id="KW-0238">DNA-binding</keyword>
<dbReference type="PANTHER" id="PTHR30349:SF64">
    <property type="entry name" value="PROPHAGE INTEGRASE INTD-RELATED"/>
    <property type="match status" value="1"/>
</dbReference>
<comment type="caution">
    <text evidence="5">The sequence shown here is derived from an EMBL/GenBank/DDBJ whole genome shotgun (WGS) entry which is preliminary data.</text>
</comment>
<name>A0A3M0GR11_9FLAO</name>
<dbReference type="Proteomes" id="UP000281985">
    <property type="component" value="Unassembled WGS sequence"/>
</dbReference>
<proteinExistence type="inferred from homology"/>
<evidence type="ECO:0000256" key="1">
    <source>
        <dbReference type="ARBA" id="ARBA00008857"/>
    </source>
</evidence>
<dbReference type="Gene3D" id="1.10.150.130">
    <property type="match status" value="1"/>
</dbReference>
<dbReference type="SUPFAM" id="SSF56349">
    <property type="entry name" value="DNA breaking-rejoining enzymes"/>
    <property type="match status" value="1"/>
</dbReference>
<dbReference type="InterPro" id="IPR011010">
    <property type="entry name" value="DNA_brk_join_enz"/>
</dbReference>
<dbReference type="InterPro" id="IPR025269">
    <property type="entry name" value="SAM-like_dom"/>
</dbReference>
<dbReference type="EMBL" id="REFV01000001">
    <property type="protein sequence ID" value="RMB64143.1"/>
    <property type="molecule type" value="Genomic_DNA"/>
</dbReference>
<organism evidence="5 6">
    <name type="scientific">Dokdonia sinensis</name>
    <dbReference type="NCBI Taxonomy" id="2479847"/>
    <lineage>
        <taxon>Bacteria</taxon>
        <taxon>Pseudomonadati</taxon>
        <taxon>Bacteroidota</taxon>
        <taxon>Flavobacteriia</taxon>
        <taxon>Flavobacteriales</taxon>
        <taxon>Flavobacteriaceae</taxon>
        <taxon>Dokdonia</taxon>
    </lineage>
</organism>
<reference evidence="5 6" key="1">
    <citation type="submission" date="2018-10" db="EMBL/GenBank/DDBJ databases">
        <title>Dokdonia luteus sp. nov., isolated from sea water.</title>
        <authorList>
            <person name="Zhou L.Y."/>
            <person name="Du Z.J."/>
        </authorList>
    </citation>
    <scope>NUCLEOTIDE SEQUENCE [LARGE SCALE GENOMIC DNA]</scope>
    <source>
        <strain evidence="5 6">SH27</strain>
    </source>
</reference>
<evidence type="ECO:0000313" key="6">
    <source>
        <dbReference type="Proteomes" id="UP000281985"/>
    </source>
</evidence>
<dbReference type="InterPro" id="IPR050090">
    <property type="entry name" value="Tyrosine_recombinase_XerCD"/>
</dbReference>
<dbReference type="RefSeq" id="WP_121915939.1">
    <property type="nucleotide sequence ID" value="NZ_REFV01000001.1"/>
</dbReference>
<feature type="domain" description="Tyr recombinase" evidence="4">
    <location>
        <begin position="209"/>
        <end position="395"/>
    </location>
</feature>
<keyword evidence="3" id="KW-0233">DNA recombination</keyword>
<protein>
    <submittedName>
        <fullName evidence="5">Recombinase</fullName>
    </submittedName>
</protein>
<keyword evidence="6" id="KW-1185">Reference proteome</keyword>
<gene>
    <name evidence="5" type="ORF">EAX61_01840</name>
</gene>
<dbReference type="Gene3D" id="1.10.443.10">
    <property type="entry name" value="Intergrase catalytic core"/>
    <property type="match status" value="1"/>
</dbReference>
<dbReference type="InterPro" id="IPR010998">
    <property type="entry name" value="Integrase_recombinase_N"/>
</dbReference>
<dbReference type="InterPro" id="IPR035386">
    <property type="entry name" value="Arm-DNA-bind_5"/>
</dbReference>
<dbReference type="PROSITE" id="PS51898">
    <property type="entry name" value="TYR_RECOMBINASE"/>
    <property type="match status" value="1"/>
</dbReference>
<dbReference type="GO" id="GO:0015074">
    <property type="term" value="P:DNA integration"/>
    <property type="evidence" value="ECO:0007669"/>
    <property type="project" value="InterPro"/>
</dbReference>
<evidence type="ECO:0000313" key="5">
    <source>
        <dbReference type="EMBL" id="RMB64143.1"/>
    </source>
</evidence>
<accession>A0A3M0GR11</accession>
<dbReference type="Pfam" id="PF17293">
    <property type="entry name" value="Arm-DNA-bind_5"/>
    <property type="match status" value="1"/>
</dbReference>
<dbReference type="GO" id="GO:0006310">
    <property type="term" value="P:DNA recombination"/>
    <property type="evidence" value="ECO:0007669"/>
    <property type="project" value="UniProtKB-KW"/>
</dbReference>
<evidence type="ECO:0000256" key="3">
    <source>
        <dbReference type="ARBA" id="ARBA00023172"/>
    </source>
</evidence>
<dbReference type="Pfam" id="PF13102">
    <property type="entry name" value="Phage_int_SAM_5"/>
    <property type="match status" value="1"/>
</dbReference>
<dbReference type="AlphaFoldDB" id="A0A3M0GR11"/>
<comment type="similarity">
    <text evidence="1">Belongs to the 'phage' integrase family.</text>
</comment>
<evidence type="ECO:0000256" key="2">
    <source>
        <dbReference type="ARBA" id="ARBA00023125"/>
    </source>
</evidence>
<evidence type="ECO:0000259" key="4">
    <source>
        <dbReference type="PROSITE" id="PS51898"/>
    </source>
</evidence>
<dbReference type="PANTHER" id="PTHR30349">
    <property type="entry name" value="PHAGE INTEGRASE-RELATED"/>
    <property type="match status" value="1"/>
</dbReference>
<dbReference type="Pfam" id="PF00589">
    <property type="entry name" value="Phage_integrase"/>
    <property type="match status" value="1"/>
</dbReference>